<dbReference type="InterPro" id="IPR011333">
    <property type="entry name" value="SKP1/BTB/POZ_sf"/>
</dbReference>
<accession>A0A8C0NHF3</accession>
<dbReference type="PROSITE" id="PS50097">
    <property type="entry name" value="BTB"/>
    <property type="match status" value="1"/>
</dbReference>
<evidence type="ECO:0000256" key="2">
    <source>
        <dbReference type="ARBA" id="ARBA00022737"/>
    </source>
</evidence>
<dbReference type="SUPFAM" id="SSF117281">
    <property type="entry name" value="Kelch motif"/>
    <property type="match status" value="1"/>
</dbReference>
<dbReference type="AlphaFoldDB" id="A0A8C0NHF3"/>
<proteinExistence type="predicted"/>
<dbReference type="PANTHER" id="PTHR45972">
    <property type="entry name" value="BTB_2 DOMAIN-CONTAINING PROTEIN"/>
    <property type="match status" value="1"/>
</dbReference>
<evidence type="ECO:0000256" key="1">
    <source>
        <dbReference type="ARBA" id="ARBA00022441"/>
    </source>
</evidence>
<protein>
    <recommendedName>
        <fullName evidence="4">BTB domain-containing protein</fullName>
    </recommendedName>
</protein>
<dbReference type="InterPro" id="IPR006652">
    <property type="entry name" value="Kelch_1"/>
</dbReference>
<dbReference type="Gene3D" id="3.30.710.10">
    <property type="entry name" value="Potassium Channel Kv1.1, Chain A"/>
    <property type="match status" value="1"/>
</dbReference>
<feature type="region of interest" description="Disordered" evidence="3">
    <location>
        <begin position="1"/>
        <end position="180"/>
    </location>
</feature>
<feature type="domain" description="BTB" evidence="4">
    <location>
        <begin position="185"/>
        <end position="241"/>
    </location>
</feature>
<dbReference type="SUPFAM" id="SSF54695">
    <property type="entry name" value="POZ domain"/>
    <property type="match status" value="1"/>
</dbReference>
<feature type="compositionally biased region" description="Low complexity" evidence="3">
    <location>
        <begin position="81"/>
        <end position="92"/>
    </location>
</feature>
<evidence type="ECO:0000259" key="4">
    <source>
        <dbReference type="PROSITE" id="PS50097"/>
    </source>
</evidence>
<dbReference type="SMART" id="SM00612">
    <property type="entry name" value="Kelch"/>
    <property type="match status" value="2"/>
</dbReference>
<feature type="compositionally biased region" description="Basic residues" evidence="3">
    <location>
        <begin position="613"/>
        <end position="638"/>
    </location>
</feature>
<feature type="compositionally biased region" description="Low complexity" evidence="3">
    <location>
        <begin position="516"/>
        <end position="528"/>
    </location>
</feature>
<dbReference type="InterPro" id="IPR000210">
    <property type="entry name" value="BTB/POZ_dom"/>
</dbReference>
<dbReference type="InterPro" id="IPR015915">
    <property type="entry name" value="Kelch-typ_b-propeller"/>
</dbReference>
<dbReference type="Pfam" id="PF00651">
    <property type="entry name" value="BTB"/>
    <property type="match status" value="1"/>
</dbReference>
<keyword evidence="1" id="KW-0880">Kelch repeat</keyword>
<keyword evidence="2" id="KW-0677">Repeat</keyword>
<dbReference type="Ensembl" id="ENSCAFT00030023910.1">
    <property type="protein sequence ID" value="ENSCAFP00030020838.1"/>
    <property type="gene ID" value="ENSCAFG00030012950.1"/>
</dbReference>
<dbReference type="Proteomes" id="UP000694429">
    <property type="component" value="Unassembled WGS sequence"/>
</dbReference>
<organism evidence="5 6">
    <name type="scientific">Canis lupus familiaris</name>
    <name type="common">Dog</name>
    <name type="synonym">Canis familiaris</name>
    <dbReference type="NCBI Taxonomy" id="9615"/>
    <lineage>
        <taxon>Eukaryota</taxon>
        <taxon>Metazoa</taxon>
        <taxon>Chordata</taxon>
        <taxon>Craniata</taxon>
        <taxon>Vertebrata</taxon>
        <taxon>Euteleostomi</taxon>
        <taxon>Mammalia</taxon>
        <taxon>Eutheria</taxon>
        <taxon>Laurasiatheria</taxon>
        <taxon>Carnivora</taxon>
        <taxon>Caniformia</taxon>
        <taxon>Canidae</taxon>
        <taxon>Canis</taxon>
    </lineage>
</organism>
<sequence>MEPPLPERGPEAGGAGAQGARGQPGVPPPPAAQTPCSLGASLCFSSGDGSPPQGRASAAEGAASSPPSRRSGPRVVERQGEVGSAGAAAPGEPGDPEECVSPAERASPEEPMTPEERASPAEPGTLEERASPEEPGTLEERATPEELLSPAEPASLEEPASPEEAEEPGDLAPVAPGVEPVHGEPDLVIEVSGRRLRAHKAVLAARSDYFRARASRDVLRVQGVGWAALRLLLAYAYSGRLAGVRPDNVAEVAAGARRLQLPCAAQRAAEAVAPQLSLANCYEVLSAAKRQRLTELRDAAYRFMSDHYLDVLREPGVFGRLSGAERDLLLRRRLRAGRAHLLAAALELGPAGAAGAAGGAGAAGAGGARAVFWLHEAAGEWRELTRLPEGAAARGCGLCVLHNYLFVAGGVGAAGPDGRARASDRVFCYNPATGLWSAVRPLRQARSQLQLLALDGHLYAVGGECLRSVERYDPRADRWAAVAPAAARSLRRGARGGRVQRRHLRVRGLAVRPPAQVRPAARRVAGVPEQQQPRARAGHGGPGRLRLPLRPGRGARRPAGGRGGDRAALPLPGQALEPLRRAPAGPAALPLRRARPRHLLRGPRGHLALRAPAGRRGRGRGRGRGPGRGPGRHLRARAAPRPAGRPGRARPLRAAPAGGEARQGRGRRGLGGRRGSPAVRAVHRAVWSWKLVRARGLLQRPRAEGQLP</sequence>
<feature type="compositionally biased region" description="Basic residues" evidence="3">
    <location>
        <begin position="592"/>
        <end position="604"/>
    </location>
</feature>
<feature type="region of interest" description="Disordered" evidence="3">
    <location>
        <begin position="516"/>
        <end position="677"/>
    </location>
</feature>
<dbReference type="Pfam" id="PF01344">
    <property type="entry name" value="Kelch_1"/>
    <property type="match status" value="2"/>
</dbReference>
<name>A0A8C0NHF3_CANLF</name>
<feature type="compositionally biased region" description="Low complexity" evidence="3">
    <location>
        <begin position="581"/>
        <end position="591"/>
    </location>
</feature>
<dbReference type="Gene3D" id="2.120.10.80">
    <property type="entry name" value="Kelch-type beta propeller"/>
    <property type="match status" value="1"/>
</dbReference>
<feature type="compositionally biased region" description="Low complexity" evidence="3">
    <location>
        <begin position="54"/>
        <end position="74"/>
    </location>
</feature>
<evidence type="ECO:0000256" key="3">
    <source>
        <dbReference type="SAM" id="MobiDB-lite"/>
    </source>
</evidence>
<dbReference type="InterPro" id="IPR052310">
    <property type="entry name" value="Kelch/BTB_domain_protein"/>
</dbReference>
<dbReference type="PANTHER" id="PTHR45972:SF3">
    <property type="entry name" value="KELCH REPEAT AND BTB DOMAIN-CONTAINING PROTEIN 11"/>
    <property type="match status" value="1"/>
</dbReference>
<feature type="compositionally biased region" description="Acidic residues" evidence="3">
    <location>
        <begin position="160"/>
        <end position="169"/>
    </location>
</feature>
<feature type="compositionally biased region" description="Low complexity" evidence="3">
    <location>
        <begin position="145"/>
        <end position="159"/>
    </location>
</feature>
<evidence type="ECO:0000313" key="5">
    <source>
        <dbReference type="Ensembl" id="ENSCAFP00030020838.1"/>
    </source>
</evidence>
<reference evidence="5" key="1">
    <citation type="submission" date="2025-08" db="UniProtKB">
        <authorList>
            <consortium name="Ensembl"/>
        </authorList>
    </citation>
    <scope>IDENTIFICATION</scope>
</reference>
<feature type="compositionally biased region" description="Basic and acidic residues" evidence="3">
    <location>
        <begin position="126"/>
        <end position="144"/>
    </location>
</feature>
<evidence type="ECO:0000313" key="6">
    <source>
        <dbReference type="Proteomes" id="UP000694429"/>
    </source>
</evidence>
<dbReference type="SMART" id="SM00225">
    <property type="entry name" value="BTB"/>
    <property type="match status" value="1"/>
</dbReference>